<dbReference type="Proteomes" id="UP001589733">
    <property type="component" value="Unassembled WGS sequence"/>
</dbReference>
<dbReference type="EMBL" id="JBHLYR010000060">
    <property type="protein sequence ID" value="MFB9994347.1"/>
    <property type="molecule type" value="Genomic_DNA"/>
</dbReference>
<evidence type="ECO:0000313" key="2">
    <source>
        <dbReference type="EMBL" id="MFB9994347.1"/>
    </source>
</evidence>
<comment type="caution">
    <text evidence="2">The sequence shown here is derived from an EMBL/GenBank/DDBJ whole genome shotgun (WGS) entry which is preliminary data.</text>
</comment>
<sequence>MSKISLPFVLACAATLTSFAHAQTTQAAKPTNLNVDGKAAAALTVGGKTYVSVDALKNAGVTVQKGGIFIRTYPNETPIRLEGCVGEWLNNGAVRIRLTAVTFSNTAMRGAWGISAEGDRVSKDLGNQYQTLKGIQIKFSDNQSLTFSDPLQSNFSLNFYGSGLSKYLKFSSFRANENYKESPEILPIALKIPSIKVYGKTYPEMTFDLTCKK</sequence>
<feature type="chain" id="PRO_5046162224" evidence="1">
    <location>
        <begin position="23"/>
        <end position="213"/>
    </location>
</feature>
<evidence type="ECO:0000256" key="1">
    <source>
        <dbReference type="SAM" id="SignalP"/>
    </source>
</evidence>
<feature type="signal peptide" evidence="1">
    <location>
        <begin position="1"/>
        <end position="22"/>
    </location>
</feature>
<proteinExistence type="predicted"/>
<keyword evidence="1" id="KW-0732">Signal</keyword>
<name>A0ABV6B3J9_9DEIO</name>
<dbReference type="RefSeq" id="WP_380014931.1">
    <property type="nucleotide sequence ID" value="NZ_JBHLYR010000060.1"/>
</dbReference>
<organism evidence="2 3">
    <name type="scientific">Deinococcus oregonensis</name>
    <dbReference type="NCBI Taxonomy" id="1805970"/>
    <lineage>
        <taxon>Bacteria</taxon>
        <taxon>Thermotogati</taxon>
        <taxon>Deinococcota</taxon>
        <taxon>Deinococci</taxon>
        <taxon>Deinococcales</taxon>
        <taxon>Deinococcaceae</taxon>
        <taxon>Deinococcus</taxon>
    </lineage>
</organism>
<keyword evidence="3" id="KW-1185">Reference proteome</keyword>
<accession>A0ABV6B3J9</accession>
<gene>
    <name evidence="2" type="ORF">ACFFLM_20525</name>
</gene>
<evidence type="ECO:0000313" key="3">
    <source>
        <dbReference type="Proteomes" id="UP001589733"/>
    </source>
</evidence>
<reference evidence="2 3" key="1">
    <citation type="submission" date="2024-09" db="EMBL/GenBank/DDBJ databases">
        <authorList>
            <person name="Sun Q."/>
            <person name="Mori K."/>
        </authorList>
    </citation>
    <scope>NUCLEOTIDE SEQUENCE [LARGE SCALE GENOMIC DNA]</scope>
    <source>
        <strain evidence="2 3">JCM 13503</strain>
    </source>
</reference>
<protein>
    <submittedName>
        <fullName evidence="2">Uncharacterized protein</fullName>
    </submittedName>
</protein>